<keyword evidence="8" id="KW-1185">Reference proteome</keyword>
<evidence type="ECO:0000256" key="3">
    <source>
        <dbReference type="ARBA" id="ARBA00022821"/>
    </source>
</evidence>
<dbReference type="SUPFAM" id="SSF52058">
    <property type="entry name" value="L domain-like"/>
    <property type="match status" value="2"/>
</dbReference>
<feature type="domain" description="NB-ARC" evidence="4">
    <location>
        <begin position="62"/>
        <end position="234"/>
    </location>
</feature>
<evidence type="ECO:0000313" key="8">
    <source>
        <dbReference type="Proteomes" id="UP001428341"/>
    </source>
</evidence>
<evidence type="ECO:0000259" key="5">
    <source>
        <dbReference type="Pfam" id="PF23559"/>
    </source>
</evidence>
<dbReference type="SUPFAM" id="SSF52540">
    <property type="entry name" value="P-loop containing nucleoside triphosphate hydrolases"/>
    <property type="match status" value="2"/>
</dbReference>
<dbReference type="InterPro" id="IPR056789">
    <property type="entry name" value="LRR_R13L1-DRL21"/>
</dbReference>
<dbReference type="InterPro" id="IPR027417">
    <property type="entry name" value="P-loop_NTPase"/>
</dbReference>
<proteinExistence type="predicted"/>
<dbReference type="PRINTS" id="PR00364">
    <property type="entry name" value="DISEASERSIST"/>
</dbReference>
<dbReference type="InterPro" id="IPR042197">
    <property type="entry name" value="Apaf_helical"/>
</dbReference>
<dbReference type="GO" id="GO:0006952">
    <property type="term" value="P:defense response"/>
    <property type="evidence" value="ECO:0007669"/>
    <property type="project" value="UniProtKB-KW"/>
</dbReference>
<dbReference type="GO" id="GO:0043531">
    <property type="term" value="F:ADP binding"/>
    <property type="evidence" value="ECO:0007669"/>
    <property type="project" value="InterPro"/>
</dbReference>
<dbReference type="InterPro" id="IPR058922">
    <property type="entry name" value="WHD_DRP"/>
</dbReference>
<dbReference type="Pfam" id="PF00931">
    <property type="entry name" value="NB-ARC"/>
    <property type="match status" value="2"/>
</dbReference>
<sequence length="1887" mass="211857">MSGISTRPKIKEISSRLEELCKRRAVLGLEKIAGGSTHSATVTQRPRTTCLTSEPAVYGRDEDKDRILDMVLKNDPSDAANFRVIPLVGMGGIGKTTLAQEVYNDKLTEAFEPKAWVCVSDDFDVLRISKAILDSIKRSSCKLEDLNSVQLELKETVFKKKFLIVLDDVWSERYDLWQALKSPFMAGAPGSRIIVTTRSMDVALTMGSGKNYELKLLSDDDCWSVFVAHAFEGRDAGTHGNFESTRQRVVEKCKGLPLAARALGGLLRSKQGVDEWRAILDSKIWNLQDKTEIPSVLKLSYHHLPSHLKRCFAYCAVLPKDYEFKEKELVLLWIAEGLVQQSEDNKQLEDLGSGYFHDLLSRSLFQKSSNTESKYVMHDLVHDLAQWASGETCFRLDDQFLVDRQSNVFEKVRHFSYLRSYDCDGMDKFKVLDKVVNLRTFLPIFFKQWRIYPPNISPMVLSDLLPKCKKLRVLSLGSYCITEVPISIGCLKQLRYLNFSRSEIQCLPDAICSLFNLEILILRNCWCLLKLPSRIGNLVNLHYLNIEGASALRELPLGMKELKCLRTLTNFIVGKDSGCALRDLKNWKFLRGRLCISGLENVIDSQEANEAMLRVKEGLTDLKLDWRPRRDGDSVDEAREKNILDMLKPHSNIKRLEIHSYGGTRFPSWVGDPSFSNVAVLILKNCRRSTSLPSLGQLCSLKDLTIVGMSELKSIGSEIYGEGCSKPFQSLQTLYFEDLQEWEHWEPNRDNDEHVQAFPRTSVAAELSQDLAAISSYLSFTCSDLSYQLFAILIRHMSLQEVLPSGGSWWCRIRQGINSVSDLSYFPRRQSGEGTEVAAESWKARRILLQCHLPLCQSKLQSEDKVYLKVSQMLLRSKSYESHAREAIRDCCSFSSQSRWRLVSVATAVLSPGNPISLKSSLMGFVSAVEAWIGKIAGGSTHSATVRRRPPTACLTSEPAVYGRNEDKAGILDMVLKNDPSDAANFGVIPLVGMGGIGKTTLAQEVYNDKLTEDFKPKAWVCVSDDFDVLRISKAILESITLFSCDLKDLNSVQLELKEAVFKKKFLIVLDDVWSERYDLWQALKSPFMAGAPGSRIIVTTRSMDVASTMGSGKNYELKLLSDDDCSSVFVNHAFEGRDASTHGNFESARQRVVEKCKGLPLAARALGGLLRSKERVDEWRAILDSKIWNLQDKTEIPSVLKLSYHHLPSHLKRCFAYCAILPKDYEFEEEELVLLWIAEGLIQQSKDSKQLEDLGSEYFHDLLSRSLFQKSSNSGSKYVMHDLVHDLALWASGETCLRLDDQFSVDRQSKVFEKLPSSIGNLVNLHHLDIEGLKNAIDSQEANEAMLRGKKDLEVLKLVWSGGPVDELREKNILDMLKPHCNIKRLEIISYGSTRFPSWVGDPSFSNVAVLILKNCDRCTSLPSLGQLCSLKDLTIAGMSALKSVGSEIYGEGCSKPFRSLQTLYFEDLQEWEHWEPNRENDEHVQAFSHLRKLSIKRCPKLSGRLPNHLPSLEEIVIAGCMHLAVSLPSLPALCTMEIDGCKSPAHRSLAYGPAAGYPSHSNAFKLRIVQISRCSDAVSFPEVEKGVILPASLTLIRISDFPKLERLSSKGFHYLLSLEQLKVSSCPNFTSFQEAGFPSSLLFLDIQGCPLLENKFKKGKGQEWPKIAHIPSVLIGGKSIHHFWLNAALVSTKWAFITRCLHQTAHGGVSIAKKGIQSLISHTLKEGNRTADILTVITNQACKEHLNHLHILVEQELSVKTVVALKLVQHPYEVIGSWTGIYGRGGFITRQSYKLEISSLMGFTSAVEAWFVTASSVDSNSANLKGNPGLALAASRRFSRIILINFFGWLLAVFSPQYMIPVNEQSILMLMLSRNSFIVQMIFIA</sequence>
<dbReference type="Gene3D" id="3.80.10.10">
    <property type="entry name" value="Ribonuclease Inhibitor"/>
    <property type="match status" value="3"/>
</dbReference>
<dbReference type="EMBL" id="JBCGBO010000024">
    <property type="protein sequence ID" value="KAK9183075.1"/>
    <property type="molecule type" value="Genomic_DNA"/>
</dbReference>
<feature type="domain" description="R13L1/DRL21-like LRR repeat region" evidence="6">
    <location>
        <begin position="1320"/>
        <end position="1440"/>
    </location>
</feature>
<feature type="domain" description="R13L1/DRL21-like LRR repeat region" evidence="6">
    <location>
        <begin position="581"/>
        <end position="709"/>
    </location>
</feature>
<evidence type="ECO:0000313" key="7">
    <source>
        <dbReference type="EMBL" id="KAK9183075.1"/>
    </source>
</evidence>
<feature type="domain" description="Disease resistance protein winged helix" evidence="5">
    <location>
        <begin position="1221"/>
        <end position="1289"/>
    </location>
</feature>
<gene>
    <name evidence="7" type="ORF">WN944_026224</name>
</gene>
<evidence type="ECO:0000256" key="1">
    <source>
        <dbReference type="ARBA" id="ARBA00022614"/>
    </source>
</evidence>
<name>A0AAP0LXN8_9ROSI</name>
<dbReference type="InterPro" id="IPR002182">
    <property type="entry name" value="NB-ARC"/>
</dbReference>
<evidence type="ECO:0008006" key="9">
    <source>
        <dbReference type="Google" id="ProtNLM"/>
    </source>
</evidence>
<feature type="domain" description="NB-ARC" evidence="4">
    <location>
        <begin position="983"/>
        <end position="1138"/>
    </location>
</feature>
<comment type="caution">
    <text evidence="7">The sequence shown here is derived from an EMBL/GenBank/DDBJ whole genome shotgun (WGS) entry which is preliminary data.</text>
</comment>
<dbReference type="FunFam" id="1.10.10.10:FF:000322">
    <property type="entry name" value="Probable disease resistance protein At1g63360"/>
    <property type="match status" value="2"/>
</dbReference>
<evidence type="ECO:0000256" key="2">
    <source>
        <dbReference type="ARBA" id="ARBA00022737"/>
    </source>
</evidence>
<keyword evidence="2" id="KW-0677">Repeat</keyword>
<dbReference type="FunFam" id="3.40.50.300:FF:001091">
    <property type="entry name" value="Probable disease resistance protein At1g61300"/>
    <property type="match status" value="2"/>
</dbReference>
<dbReference type="Pfam" id="PF23559">
    <property type="entry name" value="WHD_DRP"/>
    <property type="match status" value="2"/>
</dbReference>
<dbReference type="InterPro" id="IPR032675">
    <property type="entry name" value="LRR_dom_sf"/>
</dbReference>
<organism evidence="7 8">
    <name type="scientific">Citrus x changshan-huyou</name>
    <dbReference type="NCBI Taxonomy" id="2935761"/>
    <lineage>
        <taxon>Eukaryota</taxon>
        <taxon>Viridiplantae</taxon>
        <taxon>Streptophyta</taxon>
        <taxon>Embryophyta</taxon>
        <taxon>Tracheophyta</taxon>
        <taxon>Spermatophyta</taxon>
        <taxon>Magnoliopsida</taxon>
        <taxon>eudicotyledons</taxon>
        <taxon>Gunneridae</taxon>
        <taxon>Pentapetalae</taxon>
        <taxon>rosids</taxon>
        <taxon>malvids</taxon>
        <taxon>Sapindales</taxon>
        <taxon>Rutaceae</taxon>
        <taxon>Aurantioideae</taxon>
        <taxon>Citrus</taxon>
    </lineage>
</organism>
<dbReference type="Gene3D" id="1.10.8.430">
    <property type="entry name" value="Helical domain of apoptotic protease-activating factors"/>
    <property type="match status" value="2"/>
</dbReference>
<evidence type="ECO:0000259" key="4">
    <source>
        <dbReference type="Pfam" id="PF00931"/>
    </source>
</evidence>
<reference evidence="7 8" key="1">
    <citation type="submission" date="2024-05" db="EMBL/GenBank/DDBJ databases">
        <title>Haplotype-resolved chromosome-level genome assembly of Huyou (Citrus changshanensis).</title>
        <authorList>
            <person name="Miao C."/>
            <person name="Chen W."/>
            <person name="Wu Y."/>
            <person name="Wang L."/>
            <person name="Zhao S."/>
            <person name="Grierson D."/>
            <person name="Xu C."/>
            <person name="Chen K."/>
        </authorList>
    </citation>
    <scope>NUCLEOTIDE SEQUENCE [LARGE SCALE GENOMIC DNA]</scope>
    <source>
        <strain evidence="7">01-14</strain>
        <tissue evidence="7">Leaf</tissue>
    </source>
</reference>
<protein>
    <recommendedName>
        <fullName evidence="9">Disease resistance RPP13-like protein 1</fullName>
    </recommendedName>
</protein>
<dbReference type="Proteomes" id="UP001428341">
    <property type="component" value="Unassembled WGS sequence"/>
</dbReference>
<keyword evidence="1" id="KW-0433">Leucine-rich repeat</keyword>
<dbReference type="PANTHER" id="PTHR36766:SF51">
    <property type="entry name" value="DISEASE RESISTANCE RPP13-LIKE PROTEIN 1"/>
    <property type="match status" value="1"/>
</dbReference>
<dbReference type="Gene3D" id="1.10.10.10">
    <property type="entry name" value="Winged helix-like DNA-binding domain superfamily/Winged helix DNA-binding domain"/>
    <property type="match status" value="2"/>
</dbReference>
<dbReference type="PANTHER" id="PTHR36766">
    <property type="entry name" value="PLANT BROAD-SPECTRUM MILDEW RESISTANCE PROTEIN RPW8"/>
    <property type="match status" value="1"/>
</dbReference>
<dbReference type="Gene3D" id="3.40.50.300">
    <property type="entry name" value="P-loop containing nucleotide triphosphate hydrolases"/>
    <property type="match status" value="2"/>
</dbReference>
<evidence type="ECO:0000259" key="6">
    <source>
        <dbReference type="Pfam" id="PF25019"/>
    </source>
</evidence>
<accession>A0AAP0LXN8</accession>
<keyword evidence="3" id="KW-0611">Plant defense</keyword>
<dbReference type="InterPro" id="IPR036388">
    <property type="entry name" value="WH-like_DNA-bd_sf"/>
</dbReference>
<dbReference type="Pfam" id="PF25019">
    <property type="entry name" value="LRR_R13L1-DRL21"/>
    <property type="match status" value="2"/>
</dbReference>
<feature type="domain" description="Disease resistance protein winged helix" evidence="5">
    <location>
        <begin position="318"/>
        <end position="385"/>
    </location>
</feature>